<accession>A0AAE0T450</accession>
<dbReference type="InterPro" id="IPR050149">
    <property type="entry name" value="Collagen_superfamily"/>
</dbReference>
<comment type="caution">
    <text evidence="15">The sequence shown here is derived from an EMBL/GenBank/DDBJ whole genome shotgun (WGS) entry which is preliminary data.</text>
</comment>
<evidence type="ECO:0000256" key="1">
    <source>
        <dbReference type="ARBA" id="ARBA00004167"/>
    </source>
</evidence>
<keyword evidence="16" id="KW-1185">Reference proteome</keyword>
<comment type="caution">
    <text evidence="10">Lacks conserved residue(s) required for the propagation of feature annotation.</text>
</comment>
<feature type="chain" id="PRO_5042207283" evidence="14">
    <location>
        <begin position="24"/>
        <end position="639"/>
    </location>
</feature>
<dbReference type="PROSITE" id="PS01209">
    <property type="entry name" value="LDLRA_1"/>
    <property type="match status" value="1"/>
</dbReference>
<feature type="compositionally biased region" description="Basic and acidic residues" evidence="12">
    <location>
        <begin position="184"/>
        <end position="199"/>
    </location>
</feature>
<evidence type="ECO:0000313" key="16">
    <source>
        <dbReference type="Proteomes" id="UP001195483"/>
    </source>
</evidence>
<dbReference type="CDD" id="cd00112">
    <property type="entry name" value="LDLa"/>
    <property type="match status" value="3"/>
</dbReference>
<protein>
    <submittedName>
        <fullName evidence="15">Uncharacterized protein</fullName>
    </submittedName>
</protein>
<evidence type="ECO:0000256" key="8">
    <source>
        <dbReference type="ARBA" id="ARBA00023170"/>
    </source>
</evidence>
<gene>
    <name evidence="15" type="ORF">CHS0354_007566</name>
</gene>
<feature type="signal peptide" evidence="14">
    <location>
        <begin position="1"/>
        <end position="23"/>
    </location>
</feature>
<dbReference type="GO" id="GO:0005615">
    <property type="term" value="C:extracellular space"/>
    <property type="evidence" value="ECO:0007669"/>
    <property type="project" value="TreeGrafter"/>
</dbReference>
<evidence type="ECO:0000256" key="9">
    <source>
        <dbReference type="ARBA" id="ARBA00023180"/>
    </source>
</evidence>
<keyword evidence="11" id="KW-0175">Coiled coil</keyword>
<evidence type="ECO:0000256" key="14">
    <source>
        <dbReference type="SAM" id="SignalP"/>
    </source>
</evidence>
<evidence type="ECO:0000256" key="5">
    <source>
        <dbReference type="ARBA" id="ARBA00022989"/>
    </source>
</evidence>
<evidence type="ECO:0000256" key="4">
    <source>
        <dbReference type="ARBA" id="ARBA00022737"/>
    </source>
</evidence>
<evidence type="ECO:0000256" key="3">
    <source>
        <dbReference type="ARBA" id="ARBA00022692"/>
    </source>
</evidence>
<dbReference type="SUPFAM" id="SSF57424">
    <property type="entry name" value="LDL receptor-like module"/>
    <property type="match status" value="3"/>
</dbReference>
<dbReference type="EMBL" id="JAEAOA010000519">
    <property type="protein sequence ID" value="KAK3603236.1"/>
    <property type="molecule type" value="Genomic_DNA"/>
</dbReference>
<dbReference type="InterPro" id="IPR036055">
    <property type="entry name" value="LDL_receptor-like_sf"/>
</dbReference>
<feature type="transmembrane region" description="Helical" evidence="13">
    <location>
        <begin position="619"/>
        <end position="638"/>
    </location>
</feature>
<dbReference type="PROSITE" id="PS50068">
    <property type="entry name" value="LDLRA_2"/>
    <property type="match status" value="3"/>
</dbReference>
<evidence type="ECO:0000256" key="12">
    <source>
        <dbReference type="SAM" id="MobiDB-lite"/>
    </source>
</evidence>
<dbReference type="GO" id="GO:0016020">
    <property type="term" value="C:membrane"/>
    <property type="evidence" value="ECO:0007669"/>
    <property type="project" value="UniProtKB-SubCell"/>
</dbReference>
<keyword evidence="3 13" id="KW-0812">Transmembrane</keyword>
<organism evidence="15 16">
    <name type="scientific">Potamilus streckersoni</name>
    <dbReference type="NCBI Taxonomy" id="2493646"/>
    <lineage>
        <taxon>Eukaryota</taxon>
        <taxon>Metazoa</taxon>
        <taxon>Spiralia</taxon>
        <taxon>Lophotrochozoa</taxon>
        <taxon>Mollusca</taxon>
        <taxon>Bivalvia</taxon>
        <taxon>Autobranchia</taxon>
        <taxon>Heteroconchia</taxon>
        <taxon>Palaeoheterodonta</taxon>
        <taxon>Unionida</taxon>
        <taxon>Unionoidea</taxon>
        <taxon>Unionidae</taxon>
        <taxon>Ambleminae</taxon>
        <taxon>Lampsilini</taxon>
        <taxon>Potamilus</taxon>
    </lineage>
</organism>
<feature type="coiled-coil region" evidence="11">
    <location>
        <begin position="323"/>
        <end position="357"/>
    </location>
</feature>
<reference evidence="15" key="1">
    <citation type="journal article" date="2021" name="Genome Biol. Evol.">
        <title>A High-Quality Reference Genome for a Parasitic Bivalve with Doubly Uniparental Inheritance (Bivalvia: Unionida).</title>
        <authorList>
            <person name="Smith C.H."/>
        </authorList>
    </citation>
    <scope>NUCLEOTIDE SEQUENCE</scope>
    <source>
        <strain evidence="15">CHS0354</strain>
    </source>
</reference>
<feature type="disulfide bond" evidence="10">
    <location>
        <begin position="407"/>
        <end position="425"/>
    </location>
</feature>
<feature type="region of interest" description="Disordered" evidence="12">
    <location>
        <begin position="117"/>
        <end position="321"/>
    </location>
</feature>
<evidence type="ECO:0000256" key="7">
    <source>
        <dbReference type="ARBA" id="ARBA00023157"/>
    </source>
</evidence>
<dbReference type="InterPro" id="IPR002172">
    <property type="entry name" value="LDrepeatLR_classA_rpt"/>
</dbReference>
<dbReference type="Pfam" id="PF00057">
    <property type="entry name" value="Ldl_recept_a"/>
    <property type="match status" value="3"/>
</dbReference>
<dbReference type="InterPro" id="IPR023415">
    <property type="entry name" value="LDLR_class-A_CS"/>
</dbReference>
<evidence type="ECO:0000256" key="6">
    <source>
        <dbReference type="ARBA" id="ARBA00023136"/>
    </source>
</evidence>
<feature type="disulfide bond" evidence="10">
    <location>
        <begin position="365"/>
        <end position="377"/>
    </location>
</feature>
<keyword evidence="7 10" id="KW-1015">Disulfide bond</keyword>
<feature type="compositionally biased region" description="Low complexity" evidence="12">
    <location>
        <begin position="237"/>
        <end position="280"/>
    </location>
</feature>
<dbReference type="GO" id="GO:0012505">
    <property type="term" value="C:endomembrane system"/>
    <property type="evidence" value="ECO:0007669"/>
    <property type="project" value="UniProtKB-SubCell"/>
</dbReference>
<reference evidence="15" key="2">
    <citation type="journal article" date="2021" name="Genome Biol. Evol.">
        <title>Developing a high-quality reference genome for a parasitic bivalve with doubly uniparental inheritance (Bivalvia: Unionida).</title>
        <authorList>
            <person name="Smith C.H."/>
        </authorList>
    </citation>
    <scope>NUCLEOTIDE SEQUENCE</scope>
    <source>
        <strain evidence="15">CHS0354</strain>
        <tissue evidence="15">Mantle</tissue>
    </source>
</reference>
<comment type="subcellular location">
    <subcellularLocation>
        <location evidence="2">Endomembrane system</location>
    </subcellularLocation>
    <subcellularLocation>
        <location evidence="1">Membrane</location>
        <topology evidence="1">Single-pass membrane protein</topology>
    </subcellularLocation>
</comment>
<keyword evidence="4" id="KW-0677">Repeat</keyword>
<dbReference type="Proteomes" id="UP001195483">
    <property type="component" value="Unassembled WGS sequence"/>
</dbReference>
<dbReference type="GO" id="GO:0031012">
    <property type="term" value="C:extracellular matrix"/>
    <property type="evidence" value="ECO:0007669"/>
    <property type="project" value="TreeGrafter"/>
</dbReference>
<keyword evidence="5 13" id="KW-1133">Transmembrane helix</keyword>
<sequence>MLQLTLYSTFCILWFVLVISVDSRGNYGIYNYYTKLTARNRCIWCLKEEEKMCYDYSTKRYVKKKVCSQYHESCCPGFEGSHCEKACFSCEKLREIEQKQTAVYHQVVTLENKIINITSSKGGSGGSRECNCPAGPKGRDGQSGLPGPSGPQGRPGRDGFPGQKGLDGLPGLPGPEGPPGQRGEPGEKGDRGPRGEKGEMGGMGPQGPPGPPGANVSVTGGCNCPAGPQGPPGPKGAPGINGEVGDPGLPGRDGLPGQKGDPGVSGPVGFPGLPGSSGLPGQKGERGPAGLNGLKGDVGPKGSVGSPGIPGHPGIPGDETSSFKELRENFMILERRFDNSETRIRELERTITELTTKYLNCRFNCTETSFTCACGMCIPGQMKCDGFPHCPDGSDESNCGCSGGFECKDGTCLPFNRKCDGFPDCSDGTDENSTDCFPPISCNEGMFGCADGSKCIGRETRCDGVNDCTDNSDEQNCNRIGKAGVSTSPAILTPKETPKPVTEVELSTIEGSGTTVDDLEPPTIVPSDEPFNCTAEFWRRVKEAEMFGFQPPPPLLPEGPFRERQCQSLQESRSRGKRDRQIAQSVLGDDSEDFMIDVEDLASLSSGKLTSAKTSKASAMSLAGLFVICVQFVFVFAFL</sequence>
<keyword evidence="9" id="KW-0325">Glycoprotein</keyword>
<dbReference type="PANTHER" id="PTHR24023">
    <property type="entry name" value="COLLAGEN ALPHA"/>
    <property type="match status" value="1"/>
</dbReference>
<name>A0AAE0T450_9BIVA</name>
<dbReference type="InterPro" id="IPR008160">
    <property type="entry name" value="Collagen"/>
</dbReference>
<dbReference type="Pfam" id="PF01391">
    <property type="entry name" value="Collagen"/>
    <property type="match status" value="2"/>
</dbReference>
<dbReference type="AlphaFoldDB" id="A0AAE0T450"/>
<keyword evidence="14" id="KW-0732">Signal</keyword>
<feature type="disulfide bond" evidence="10">
    <location>
        <begin position="372"/>
        <end position="390"/>
    </location>
</feature>
<keyword evidence="6 13" id="KW-0472">Membrane</keyword>
<feature type="disulfide bond" evidence="10">
    <location>
        <begin position="462"/>
        <end position="477"/>
    </location>
</feature>
<evidence type="ECO:0000313" key="15">
    <source>
        <dbReference type="EMBL" id="KAK3603236.1"/>
    </source>
</evidence>
<dbReference type="PRINTS" id="PR00261">
    <property type="entry name" value="LDLRECEPTOR"/>
</dbReference>
<feature type="compositionally biased region" description="Low complexity" evidence="12">
    <location>
        <begin position="142"/>
        <end position="154"/>
    </location>
</feature>
<dbReference type="FunFam" id="4.10.400.10:FF:000045">
    <property type="entry name" value="Low-density lipoprotein receptor-related protein 2"/>
    <property type="match status" value="1"/>
</dbReference>
<evidence type="ECO:0000256" key="11">
    <source>
        <dbReference type="SAM" id="Coils"/>
    </source>
</evidence>
<dbReference type="Gene3D" id="4.10.400.10">
    <property type="entry name" value="Low-density Lipoprotein Receptor"/>
    <property type="match status" value="3"/>
</dbReference>
<dbReference type="PANTHER" id="PTHR24023:SF1082">
    <property type="entry name" value="COLLAGEN TRIPLE HELIX REPEAT"/>
    <property type="match status" value="1"/>
</dbReference>
<reference evidence="15" key="3">
    <citation type="submission" date="2023-05" db="EMBL/GenBank/DDBJ databases">
        <authorList>
            <person name="Smith C.H."/>
        </authorList>
    </citation>
    <scope>NUCLEOTIDE SEQUENCE</scope>
    <source>
        <strain evidence="15">CHS0354</strain>
        <tissue evidence="15">Mantle</tissue>
    </source>
</reference>
<evidence type="ECO:0000256" key="13">
    <source>
        <dbReference type="SAM" id="Phobius"/>
    </source>
</evidence>
<feature type="disulfide bond" evidence="10">
    <location>
        <begin position="384"/>
        <end position="399"/>
    </location>
</feature>
<evidence type="ECO:0000256" key="2">
    <source>
        <dbReference type="ARBA" id="ARBA00004308"/>
    </source>
</evidence>
<keyword evidence="8" id="KW-0675">Receptor</keyword>
<proteinExistence type="predicted"/>
<evidence type="ECO:0000256" key="10">
    <source>
        <dbReference type="PROSITE-ProRule" id="PRU00124"/>
    </source>
</evidence>
<feature type="compositionally biased region" description="Low complexity" evidence="12">
    <location>
        <begin position="161"/>
        <end position="170"/>
    </location>
</feature>
<dbReference type="SMART" id="SM00192">
    <property type="entry name" value="LDLa"/>
    <property type="match status" value="3"/>
</dbReference>